<dbReference type="AlphaFoldDB" id="X1KNS7"/>
<sequence>MAVLRGIAIAETGQVEILADQNQVLTIAEEYANVGFEELRRTAWGVALPLVNLVELLLEDYEHYYPGSSSNTTHPDSTKSVNI</sequence>
<proteinExistence type="predicted"/>
<gene>
    <name evidence="1" type="ORF">S06H3_15192</name>
</gene>
<organism evidence="1">
    <name type="scientific">marine sediment metagenome</name>
    <dbReference type="NCBI Taxonomy" id="412755"/>
    <lineage>
        <taxon>unclassified sequences</taxon>
        <taxon>metagenomes</taxon>
        <taxon>ecological metagenomes</taxon>
    </lineage>
</organism>
<dbReference type="EMBL" id="BARV01007463">
    <property type="protein sequence ID" value="GAI08338.1"/>
    <property type="molecule type" value="Genomic_DNA"/>
</dbReference>
<name>X1KNS7_9ZZZZ</name>
<protein>
    <submittedName>
        <fullName evidence="1">Uncharacterized protein</fullName>
    </submittedName>
</protein>
<comment type="caution">
    <text evidence="1">The sequence shown here is derived from an EMBL/GenBank/DDBJ whole genome shotgun (WGS) entry which is preliminary data.</text>
</comment>
<evidence type="ECO:0000313" key="1">
    <source>
        <dbReference type="EMBL" id="GAI08338.1"/>
    </source>
</evidence>
<accession>X1KNS7</accession>
<reference evidence="1" key="1">
    <citation type="journal article" date="2014" name="Front. Microbiol.">
        <title>High frequency of phylogenetically diverse reductive dehalogenase-homologous genes in deep subseafloor sedimentary metagenomes.</title>
        <authorList>
            <person name="Kawai M."/>
            <person name="Futagami T."/>
            <person name="Toyoda A."/>
            <person name="Takaki Y."/>
            <person name="Nishi S."/>
            <person name="Hori S."/>
            <person name="Arai W."/>
            <person name="Tsubouchi T."/>
            <person name="Morono Y."/>
            <person name="Uchiyama I."/>
            <person name="Ito T."/>
            <person name="Fujiyama A."/>
            <person name="Inagaki F."/>
            <person name="Takami H."/>
        </authorList>
    </citation>
    <scope>NUCLEOTIDE SEQUENCE</scope>
    <source>
        <strain evidence="1">Expedition CK06-06</strain>
    </source>
</reference>